<evidence type="ECO:0000313" key="6">
    <source>
        <dbReference type="EMBL" id="RWX02324.1"/>
    </source>
</evidence>
<dbReference type="AlphaFoldDB" id="A0A3S3R1H6"/>
<dbReference type="GO" id="GO:0003735">
    <property type="term" value="F:structural constituent of ribosome"/>
    <property type="evidence" value="ECO:0007669"/>
    <property type="project" value="InterPro"/>
</dbReference>
<evidence type="ECO:0000256" key="2">
    <source>
        <dbReference type="ARBA" id="ARBA00022980"/>
    </source>
</evidence>
<evidence type="ECO:0000313" key="7">
    <source>
        <dbReference type="Proteomes" id="UP000287527"/>
    </source>
</evidence>
<dbReference type="InterPro" id="IPR001854">
    <property type="entry name" value="Ribosomal_uL29"/>
</dbReference>
<dbReference type="NCBIfam" id="TIGR00012">
    <property type="entry name" value="L29"/>
    <property type="match status" value="1"/>
</dbReference>
<dbReference type="RefSeq" id="WP_128388600.1">
    <property type="nucleotide sequence ID" value="NZ_SBII01000002.1"/>
</dbReference>
<keyword evidence="3 5" id="KW-0687">Ribonucleoprotein</keyword>
<dbReference type="CDD" id="cd00427">
    <property type="entry name" value="Ribosomal_L29_HIP"/>
    <property type="match status" value="1"/>
</dbReference>
<protein>
    <recommendedName>
        <fullName evidence="4 5">Large ribosomal subunit protein uL29</fullName>
    </recommendedName>
</protein>
<dbReference type="PROSITE" id="PS00579">
    <property type="entry name" value="RIBOSOMAL_L29"/>
    <property type="match status" value="1"/>
</dbReference>
<dbReference type="GO" id="GO:0005840">
    <property type="term" value="C:ribosome"/>
    <property type="evidence" value="ECO:0007669"/>
    <property type="project" value="UniProtKB-KW"/>
</dbReference>
<evidence type="ECO:0000256" key="1">
    <source>
        <dbReference type="ARBA" id="ARBA00009254"/>
    </source>
</evidence>
<comment type="caution">
    <text evidence="6">The sequence shown here is derived from an EMBL/GenBank/DDBJ whole genome shotgun (WGS) entry which is preliminary data.</text>
</comment>
<dbReference type="GO" id="GO:1990904">
    <property type="term" value="C:ribonucleoprotein complex"/>
    <property type="evidence" value="ECO:0007669"/>
    <property type="project" value="UniProtKB-KW"/>
</dbReference>
<dbReference type="InterPro" id="IPR036049">
    <property type="entry name" value="Ribosomal_uL29_sf"/>
</dbReference>
<dbReference type="GO" id="GO:0006412">
    <property type="term" value="P:translation"/>
    <property type="evidence" value="ECO:0007669"/>
    <property type="project" value="UniProtKB-UniRule"/>
</dbReference>
<dbReference type="Gene3D" id="1.10.287.310">
    <property type="match status" value="1"/>
</dbReference>
<evidence type="ECO:0000256" key="3">
    <source>
        <dbReference type="ARBA" id="ARBA00023274"/>
    </source>
</evidence>
<gene>
    <name evidence="5" type="primary">rpmC</name>
    <name evidence="6" type="ORF">EPI11_03645</name>
</gene>
<proteinExistence type="inferred from homology"/>
<evidence type="ECO:0000256" key="4">
    <source>
        <dbReference type="ARBA" id="ARBA00035204"/>
    </source>
</evidence>
<dbReference type="Pfam" id="PF00831">
    <property type="entry name" value="Ribosomal_L29"/>
    <property type="match status" value="1"/>
</dbReference>
<dbReference type="OrthoDB" id="5296761at2"/>
<reference evidence="6 7" key="1">
    <citation type="submission" date="2019-01" db="EMBL/GenBank/DDBJ databases">
        <title>Flavobacterium sp. nov.,isolated from freshwater.</title>
        <authorList>
            <person name="Zhang R."/>
            <person name="Du Z.-J."/>
        </authorList>
    </citation>
    <scope>NUCLEOTIDE SEQUENCE [LARGE SCALE GENOMIC DNA]</scope>
    <source>
        <strain evidence="6 7">1E403</strain>
    </source>
</reference>
<keyword evidence="2 5" id="KW-0689">Ribosomal protein</keyword>
<name>A0A3S3R1H6_9FLAO</name>
<keyword evidence="7" id="KW-1185">Reference proteome</keyword>
<organism evidence="6 7">
    <name type="scientific">Flavobacterium cerinum</name>
    <dbReference type="NCBI Taxonomy" id="2502784"/>
    <lineage>
        <taxon>Bacteria</taxon>
        <taxon>Pseudomonadati</taxon>
        <taxon>Bacteroidota</taxon>
        <taxon>Flavobacteriia</taxon>
        <taxon>Flavobacteriales</taxon>
        <taxon>Flavobacteriaceae</taxon>
        <taxon>Flavobacterium</taxon>
    </lineage>
</organism>
<accession>A0A3S3R1H6</accession>
<dbReference type="Proteomes" id="UP000287527">
    <property type="component" value="Unassembled WGS sequence"/>
</dbReference>
<dbReference type="SUPFAM" id="SSF46561">
    <property type="entry name" value="Ribosomal protein L29 (L29p)"/>
    <property type="match status" value="1"/>
</dbReference>
<dbReference type="InterPro" id="IPR018254">
    <property type="entry name" value="Ribosomal_uL29_CS"/>
</dbReference>
<dbReference type="HAMAP" id="MF_00374">
    <property type="entry name" value="Ribosomal_uL29"/>
    <property type="match status" value="1"/>
</dbReference>
<evidence type="ECO:0000256" key="5">
    <source>
        <dbReference type="HAMAP-Rule" id="MF_00374"/>
    </source>
</evidence>
<dbReference type="EMBL" id="SBII01000002">
    <property type="protein sequence ID" value="RWX02324.1"/>
    <property type="molecule type" value="Genomic_DNA"/>
</dbReference>
<sequence length="63" mass="7116">MKQSEIKDLSAAELQGKLGELRKTYADLKTAHAISPIENPLQIRTLRRSIARVATEISKRELQ</sequence>
<comment type="similarity">
    <text evidence="1 5">Belongs to the universal ribosomal protein uL29 family.</text>
</comment>